<sequence length="97" mass="11433">MTHVVKYVLINSPLPHYTPLLHFSLFSLSRFPGKTKKRELNFRFFWEEDEGNAHDEDNGATFFNYLVSSSSYLIFFDFASLSKTGSFKFEEQKCKQF</sequence>
<organism evidence="1 2">
    <name type="scientific">Acacia crassicarpa</name>
    <name type="common">northern wattle</name>
    <dbReference type="NCBI Taxonomy" id="499986"/>
    <lineage>
        <taxon>Eukaryota</taxon>
        <taxon>Viridiplantae</taxon>
        <taxon>Streptophyta</taxon>
        <taxon>Embryophyta</taxon>
        <taxon>Tracheophyta</taxon>
        <taxon>Spermatophyta</taxon>
        <taxon>Magnoliopsida</taxon>
        <taxon>eudicotyledons</taxon>
        <taxon>Gunneridae</taxon>
        <taxon>Pentapetalae</taxon>
        <taxon>rosids</taxon>
        <taxon>fabids</taxon>
        <taxon>Fabales</taxon>
        <taxon>Fabaceae</taxon>
        <taxon>Caesalpinioideae</taxon>
        <taxon>mimosoid clade</taxon>
        <taxon>Acacieae</taxon>
        <taxon>Acacia</taxon>
    </lineage>
</organism>
<proteinExistence type="predicted"/>
<accession>A0AAE1JVF7</accession>
<protein>
    <submittedName>
        <fullName evidence="1">Uncharacterized protein</fullName>
    </submittedName>
</protein>
<reference evidence="1" key="1">
    <citation type="submission" date="2023-10" db="EMBL/GenBank/DDBJ databases">
        <title>Chromosome-level genome of the transformable northern wattle, Acacia crassicarpa.</title>
        <authorList>
            <person name="Massaro I."/>
            <person name="Sinha N.R."/>
            <person name="Poethig S."/>
            <person name="Leichty A.R."/>
        </authorList>
    </citation>
    <scope>NUCLEOTIDE SEQUENCE</scope>
    <source>
        <strain evidence="1">Acra3RX</strain>
        <tissue evidence="1">Leaf</tissue>
    </source>
</reference>
<keyword evidence="2" id="KW-1185">Reference proteome</keyword>
<name>A0AAE1JVF7_9FABA</name>
<gene>
    <name evidence="1" type="ORF">QN277_015539</name>
</gene>
<comment type="caution">
    <text evidence="1">The sequence shown here is derived from an EMBL/GenBank/DDBJ whole genome shotgun (WGS) entry which is preliminary data.</text>
</comment>
<dbReference type="AlphaFoldDB" id="A0AAE1JVF7"/>
<evidence type="ECO:0000313" key="1">
    <source>
        <dbReference type="EMBL" id="KAK4277560.1"/>
    </source>
</evidence>
<dbReference type="Proteomes" id="UP001293593">
    <property type="component" value="Unassembled WGS sequence"/>
</dbReference>
<dbReference type="EMBL" id="JAWXYG010000003">
    <property type="protein sequence ID" value="KAK4277560.1"/>
    <property type="molecule type" value="Genomic_DNA"/>
</dbReference>
<evidence type="ECO:0000313" key="2">
    <source>
        <dbReference type="Proteomes" id="UP001293593"/>
    </source>
</evidence>